<protein>
    <recommendedName>
        <fullName evidence="14">Olfactory receptor</fullName>
    </recommendedName>
</protein>
<evidence type="ECO:0000256" key="10">
    <source>
        <dbReference type="ARBA" id="ARBA00023170"/>
    </source>
</evidence>
<dbReference type="PRINTS" id="PR00237">
    <property type="entry name" value="GPCRRHODOPSN"/>
</dbReference>
<evidence type="ECO:0000259" key="15">
    <source>
        <dbReference type="PROSITE" id="PS50262"/>
    </source>
</evidence>
<evidence type="ECO:0000256" key="14">
    <source>
        <dbReference type="RuleBase" id="RU363047"/>
    </source>
</evidence>
<evidence type="ECO:0000256" key="11">
    <source>
        <dbReference type="ARBA" id="ARBA00023180"/>
    </source>
</evidence>
<organism evidence="16 17">
    <name type="scientific">Sinocyclocheilus anshuiensis</name>
    <dbReference type="NCBI Taxonomy" id="1608454"/>
    <lineage>
        <taxon>Eukaryota</taxon>
        <taxon>Metazoa</taxon>
        <taxon>Chordata</taxon>
        <taxon>Craniata</taxon>
        <taxon>Vertebrata</taxon>
        <taxon>Euteleostomi</taxon>
        <taxon>Actinopterygii</taxon>
        <taxon>Neopterygii</taxon>
        <taxon>Teleostei</taxon>
        <taxon>Ostariophysi</taxon>
        <taxon>Cypriniformes</taxon>
        <taxon>Cyprinidae</taxon>
        <taxon>Cyprininae</taxon>
        <taxon>Sinocyclocheilus</taxon>
    </lineage>
</organism>
<reference evidence="16" key="1">
    <citation type="submission" date="2025-08" db="UniProtKB">
        <authorList>
            <consortium name="Ensembl"/>
        </authorList>
    </citation>
    <scope>IDENTIFICATION</scope>
</reference>
<evidence type="ECO:0000256" key="6">
    <source>
        <dbReference type="ARBA" id="ARBA00022989"/>
    </source>
</evidence>
<dbReference type="GO" id="GO:0004930">
    <property type="term" value="F:G protein-coupled receptor activity"/>
    <property type="evidence" value="ECO:0007669"/>
    <property type="project" value="UniProtKB-KW"/>
</dbReference>
<dbReference type="Pfam" id="PF13853">
    <property type="entry name" value="7tm_4"/>
    <property type="match status" value="1"/>
</dbReference>
<evidence type="ECO:0000256" key="7">
    <source>
        <dbReference type="ARBA" id="ARBA00023040"/>
    </source>
</evidence>
<keyword evidence="17" id="KW-1185">Reference proteome</keyword>
<keyword evidence="3 14" id="KW-0716">Sensory transduction</keyword>
<reference evidence="16" key="2">
    <citation type="submission" date="2025-09" db="UniProtKB">
        <authorList>
            <consortium name="Ensembl"/>
        </authorList>
    </citation>
    <scope>IDENTIFICATION</scope>
</reference>
<keyword evidence="8 14" id="KW-0472">Membrane</keyword>
<evidence type="ECO:0000256" key="1">
    <source>
        <dbReference type="ARBA" id="ARBA00004651"/>
    </source>
</evidence>
<feature type="transmembrane region" description="Helical" evidence="14">
    <location>
        <begin position="100"/>
        <end position="121"/>
    </location>
</feature>
<dbReference type="InterPro" id="IPR050939">
    <property type="entry name" value="Olfactory_GPCR1"/>
</dbReference>
<dbReference type="KEGG" id="sanh:107672101"/>
<dbReference type="PROSITE" id="PS50262">
    <property type="entry name" value="G_PROTEIN_RECEP_F1_2"/>
    <property type="match status" value="1"/>
</dbReference>
<evidence type="ECO:0000256" key="4">
    <source>
        <dbReference type="ARBA" id="ARBA00022692"/>
    </source>
</evidence>
<dbReference type="GO" id="GO:0005886">
    <property type="term" value="C:plasma membrane"/>
    <property type="evidence" value="ECO:0007669"/>
    <property type="project" value="UniProtKB-SubCell"/>
</dbReference>
<feature type="transmembrane region" description="Helical" evidence="14">
    <location>
        <begin position="201"/>
        <end position="227"/>
    </location>
</feature>
<dbReference type="PANTHER" id="PTHR24242:SF359">
    <property type="entry name" value="ODORANT RECEPTOR-RELATED"/>
    <property type="match status" value="1"/>
</dbReference>
<dbReference type="Ensembl" id="ENSSANT00000082268.1">
    <property type="protein sequence ID" value="ENSSANP00000077387.1"/>
    <property type="gene ID" value="ENSSANG00000038562.1"/>
</dbReference>
<dbReference type="GO" id="GO:0004984">
    <property type="term" value="F:olfactory receptor activity"/>
    <property type="evidence" value="ECO:0007669"/>
    <property type="project" value="InterPro"/>
</dbReference>
<dbReference type="OrthoDB" id="6144223at2759"/>
<feature type="domain" description="G-protein coupled receptors family 1 profile" evidence="15">
    <location>
        <begin position="42"/>
        <end position="293"/>
    </location>
</feature>
<keyword evidence="5 14" id="KW-0552">Olfaction</keyword>
<dbReference type="Proteomes" id="UP000472260">
    <property type="component" value="Unassembled WGS sequence"/>
</dbReference>
<dbReference type="InterPro" id="IPR000725">
    <property type="entry name" value="Olfact_rcpt"/>
</dbReference>
<gene>
    <name evidence="16" type="primary">LOC107672101</name>
</gene>
<dbReference type="PRINTS" id="PR00245">
    <property type="entry name" value="OLFACTORYR"/>
</dbReference>
<comment type="subcellular location">
    <subcellularLocation>
        <location evidence="1 14">Cell membrane</location>
        <topology evidence="1 14">Multi-pass membrane protein</topology>
    </subcellularLocation>
</comment>
<dbReference type="PANTHER" id="PTHR24242">
    <property type="entry name" value="G-PROTEIN COUPLED RECEPTOR"/>
    <property type="match status" value="1"/>
</dbReference>
<evidence type="ECO:0000256" key="9">
    <source>
        <dbReference type="ARBA" id="ARBA00023157"/>
    </source>
</evidence>
<dbReference type="RefSeq" id="XP_016320673.1">
    <property type="nucleotide sequence ID" value="XM_016465187.1"/>
</dbReference>
<evidence type="ECO:0000256" key="8">
    <source>
        <dbReference type="ARBA" id="ARBA00023136"/>
    </source>
</evidence>
<evidence type="ECO:0000256" key="3">
    <source>
        <dbReference type="ARBA" id="ARBA00022606"/>
    </source>
</evidence>
<dbReference type="AlphaFoldDB" id="A0A671R2H7"/>
<accession>A0A671R2H7</accession>
<dbReference type="FunFam" id="1.20.1070.10:FF:000024">
    <property type="entry name" value="Olfactory receptor"/>
    <property type="match status" value="1"/>
</dbReference>
<keyword evidence="4 13" id="KW-0812">Transmembrane</keyword>
<dbReference type="SUPFAM" id="SSF81321">
    <property type="entry name" value="Family A G protein-coupled receptor-like"/>
    <property type="match status" value="1"/>
</dbReference>
<feature type="transmembrane region" description="Helical" evidence="14">
    <location>
        <begin position="24"/>
        <end position="50"/>
    </location>
</feature>
<comment type="similarity">
    <text evidence="13">Belongs to the G-protein coupled receptor 1 family.</text>
</comment>
<evidence type="ECO:0000256" key="12">
    <source>
        <dbReference type="ARBA" id="ARBA00023224"/>
    </source>
</evidence>
<keyword evidence="6 14" id="KW-1133">Transmembrane helix</keyword>
<dbReference type="InterPro" id="IPR000276">
    <property type="entry name" value="GPCR_Rhodpsn"/>
</dbReference>
<proteinExistence type="inferred from homology"/>
<evidence type="ECO:0000313" key="17">
    <source>
        <dbReference type="Proteomes" id="UP000472260"/>
    </source>
</evidence>
<dbReference type="Gene3D" id="1.20.1070.10">
    <property type="entry name" value="Rhodopsin 7-helix transmembrane proteins"/>
    <property type="match status" value="1"/>
</dbReference>
<keyword evidence="2 14" id="KW-1003">Cell membrane</keyword>
<keyword evidence="11" id="KW-0325">Glycoprotein</keyword>
<sequence>MSSGNISFVKDFFIVGFPGLQPEYYGAVAALLLFAYVCILVGNGTFIALFTLEKCLHKPMYYIILNLVVSDLLFSTTTLPKIIARYWFQAGSISFTGCFIQMYFVHYFGSVSSVILAIMAYDRYVAICNPLRYPNIVTKLNIFCLCLAAWVLTHACPLMMAIRAYPLPYCAGNTIIHCYCDHISITSLACTNRALYGVPAFAFAMVVLLSPLAFIVFSYCAIIVAVLRISSTQGRLKSFSTCSPQLIIIALYFLPRCFIYLSSNIGINFSTDLRLVIIMLYSLFPPMINPLIYCLRTKDVKETLLKRIKVSMNPLFIPTKVNVSTVCV</sequence>
<keyword evidence="10 13" id="KW-0675">Receptor</keyword>
<evidence type="ECO:0000313" key="16">
    <source>
        <dbReference type="Ensembl" id="ENSSANP00000077387.1"/>
    </source>
</evidence>
<feature type="transmembrane region" description="Helical" evidence="14">
    <location>
        <begin position="273"/>
        <end position="295"/>
    </location>
</feature>
<feature type="transmembrane region" description="Helical" evidence="14">
    <location>
        <begin position="142"/>
        <end position="162"/>
    </location>
</feature>
<keyword evidence="9" id="KW-1015">Disulfide bond</keyword>
<evidence type="ECO:0000256" key="5">
    <source>
        <dbReference type="ARBA" id="ARBA00022725"/>
    </source>
</evidence>
<dbReference type="PROSITE" id="PS00237">
    <property type="entry name" value="G_PROTEIN_RECEP_F1_1"/>
    <property type="match status" value="1"/>
</dbReference>
<evidence type="ECO:0000256" key="13">
    <source>
        <dbReference type="RuleBase" id="RU000688"/>
    </source>
</evidence>
<dbReference type="GeneID" id="107672101"/>
<feature type="transmembrane region" description="Helical" evidence="14">
    <location>
        <begin position="62"/>
        <end position="88"/>
    </location>
</feature>
<keyword evidence="12 13" id="KW-0807">Transducer</keyword>
<name>A0A671R2H7_9TELE</name>
<evidence type="ECO:0000256" key="2">
    <source>
        <dbReference type="ARBA" id="ARBA00022475"/>
    </source>
</evidence>
<feature type="transmembrane region" description="Helical" evidence="14">
    <location>
        <begin position="239"/>
        <end position="261"/>
    </location>
</feature>
<keyword evidence="7 13" id="KW-0297">G-protein coupled receptor</keyword>
<dbReference type="InterPro" id="IPR017452">
    <property type="entry name" value="GPCR_Rhodpsn_7TM"/>
</dbReference>